<dbReference type="OrthoDB" id="10251113at2759"/>
<feature type="compositionally biased region" description="Basic and acidic residues" evidence="1">
    <location>
        <begin position="211"/>
        <end position="222"/>
    </location>
</feature>
<evidence type="ECO:0000259" key="2">
    <source>
        <dbReference type="Pfam" id="PF08553"/>
    </source>
</evidence>
<dbReference type="Pfam" id="PF17748">
    <property type="entry name" value="VID27_N"/>
    <property type="match status" value="1"/>
</dbReference>
<dbReference type="InterPro" id="IPR015943">
    <property type="entry name" value="WD40/YVTN_repeat-like_dom_sf"/>
</dbReference>
<organism evidence="5 6">
    <name type="scientific">Wallemia hederae</name>
    <dbReference type="NCBI Taxonomy" id="1540922"/>
    <lineage>
        <taxon>Eukaryota</taxon>
        <taxon>Fungi</taxon>
        <taxon>Dikarya</taxon>
        <taxon>Basidiomycota</taxon>
        <taxon>Wallemiomycotina</taxon>
        <taxon>Wallemiomycetes</taxon>
        <taxon>Wallemiales</taxon>
        <taxon>Wallemiaceae</taxon>
        <taxon>Wallemia</taxon>
    </lineage>
</organism>
<dbReference type="GO" id="GO:0005737">
    <property type="term" value="C:cytoplasm"/>
    <property type="evidence" value="ECO:0007669"/>
    <property type="project" value="TreeGrafter"/>
</dbReference>
<feature type="compositionally biased region" description="Polar residues" evidence="1">
    <location>
        <begin position="772"/>
        <end position="797"/>
    </location>
</feature>
<evidence type="ECO:0000313" key="5">
    <source>
        <dbReference type="EMBL" id="TIA87827.1"/>
    </source>
</evidence>
<dbReference type="InterPro" id="IPR013863">
    <property type="entry name" value="VID27_C"/>
</dbReference>
<dbReference type="InterPro" id="IPR040768">
    <property type="entry name" value="Vid27_PH"/>
</dbReference>
<dbReference type="GO" id="GO:0005634">
    <property type="term" value="C:nucleus"/>
    <property type="evidence" value="ECO:0007669"/>
    <property type="project" value="TreeGrafter"/>
</dbReference>
<dbReference type="PANTHER" id="PTHR31913">
    <property type="entry name" value="VACUOLAR IMPORT AND DEGRADATION PROTEIN 27"/>
    <property type="match status" value="1"/>
</dbReference>
<evidence type="ECO:0000313" key="6">
    <source>
        <dbReference type="Proteomes" id="UP000310189"/>
    </source>
</evidence>
<dbReference type="AlphaFoldDB" id="A0A4T0FHC5"/>
<dbReference type="SUPFAM" id="SSF69322">
    <property type="entry name" value="Tricorn protease domain 2"/>
    <property type="match status" value="1"/>
</dbReference>
<dbReference type="Pfam" id="PF08553">
    <property type="entry name" value="VID27"/>
    <property type="match status" value="1"/>
</dbReference>
<evidence type="ECO:0000259" key="3">
    <source>
        <dbReference type="Pfam" id="PF17747"/>
    </source>
</evidence>
<evidence type="ECO:0000259" key="4">
    <source>
        <dbReference type="Pfam" id="PF17748"/>
    </source>
</evidence>
<feature type="region of interest" description="Disordered" evidence="1">
    <location>
        <begin position="380"/>
        <end position="440"/>
    </location>
</feature>
<proteinExistence type="predicted"/>
<dbReference type="EMBL" id="SPNW01000047">
    <property type="protein sequence ID" value="TIA87827.1"/>
    <property type="molecule type" value="Genomic_DNA"/>
</dbReference>
<dbReference type="Proteomes" id="UP000310189">
    <property type="component" value="Unassembled WGS sequence"/>
</dbReference>
<feature type="region of interest" description="Disordered" evidence="1">
    <location>
        <begin position="765"/>
        <end position="797"/>
    </location>
</feature>
<feature type="domain" description="Vid27 N-terminal" evidence="4">
    <location>
        <begin position="1"/>
        <end position="165"/>
    </location>
</feature>
<feature type="compositionally biased region" description="Polar residues" evidence="1">
    <location>
        <begin position="223"/>
        <end position="233"/>
    </location>
</feature>
<comment type="caution">
    <text evidence="5">The sequence shown here is derived from an EMBL/GenBank/DDBJ whole genome shotgun (WGS) entry which is preliminary data.</text>
</comment>
<reference evidence="5 6" key="1">
    <citation type="submission" date="2019-03" db="EMBL/GenBank/DDBJ databases">
        <title>Sequencing 23 genomes of Wallemia ichthyophaga.</title>
        <authorList>
            <person name="Gostincar C."/>
        </authorList>
    </citation>
    <scope>NUCLEOTIDE SEQUENCE [LARGE SCALE GENOMIC DNA]</scope>
    <source>
        <strain evidence="5 6">EXF-5753</strain>
    </source>
</reference>
<protein>
    <recommendedName>
        <fullName evidence="7">Vacuolar import/degradation Vid27 C-terminal domain-containing protein</fullName>
    </recommendedName>
</protein>
<gene>
    <name evidence="5" type="ORF">E3P99_02953</name>
</gene>
<dbReference type="Pfam" id="PF17747">
    <property type="entry name" value="VID27_PH"/>
    <property type="match status" value="1"/>
</dbReference>
<evidence type="ECO:0000256" key="1">
    <source>
        <dbReference type="SAM" id="MobiDB-lite"/>
    </source>
</evidence>
<feature type="domain" description="Vid27 PH-like" evidence="3">
    <location>
        <begin position="249"/>
        <end position="355"/>
    </location>
</feature>
<keyword evidence="6" id="KW-1185">Reference proteome</keyword>
<dbReference type="PANTHER" id="PTHR31913:SF0">
    <property type="entry name" value="VACUOLAR IMPORT AND DEGRADATION PROTEIN 27"/>
    <property type="match status" value="1"/>
</dbReference>
<evidence type="ECO:0008006" key="7">
    <source>
        <dbReference type="Google" id="ProtNLM"/>
    </source>
</evidence>
<dbReference type="InterPro" id="IPR040979">
    <property type="entry name" value="Vid27_N"/>
</dbReference>
<sequence>MFVLSVFGKIMGNETNPELIQLQSGQLNLVRPNSIKGSRECIYKDAVATVRRTTEEFHYQLVITRAYEQGEEELLDEDEETDDERVFLIDPAIRFYEAQHESQDAFRWDDLNGDEGDTWEFVVDSKLVNAPTCSLFHLTVLQCMYERTHNKSSQNASEKDLEEFKYSPQNQSVYPQLDRSEHGDDEVDAGAQQVVEEQTNVAQDIQDHNQETRDTNNTDDNHAQPSIQPNSLTEHLPTPEQPGEDWKPIFTSHAGLFIFDKTSERFMMQAEHVDIEIVEAGRFLFWLVVKNPENGQLWLTQPIDSTMNSKNDLETGSFMWNYYNSGKTHTWLLRFYEVDAFVAFCERFAQHMWEHLNEMSWEKAKDDEQKFVKASHDQDVEMLVVEEDEEPEEEEEEEYDQQYEDEQDEQDAEEAEKLIRGGVSDDEDDEPVHKDPNSLLSMGYTNDRSFVVRGNNIGVYKQGDDSVDFVGNIKNIARPNGQTFTPSQMMLHGQDRTMVMMDGSNKNALYNLDIETGKVVDEWKMNEGVNVNNFLPDAKFAQMTPNQTFIGTSHNAVFRVDPRLNGNDKMVDSQYKQYASKNDFSAATTTSSGKLAIASNKGDIRLFDQIGKNAKTQLPALGDPIMGIDVTSDGRWIVATCKTYLLLIDTLIGSGRYQGALGFDRSFPADAKPIPHKLQLKPEHVAYMDEEISFTPAKFNQGESEETNIVTSTGPYVVTFNFKRIKSGRLDAYKIQRYDDKIVADQFKYGGDRKIMAVQPHKVMQLDRRQLSKPSRQSISTPTKSLKSRSSIVDSRW</sequence>
<feature type="compositionally biased region" description="Acidic residues" evidence="1">
    <location>
        <begin position="384"/>
        <end position="414"/>
    </location>
</feature>
<name>A0A4T0FHC5_9BASI</name>
<dbReference type="Gene3D" id="2.130.10.10">
    <property type="entry name" value="YVTN repeat-like/Quinoprotein amine dehydrogenase"/>
    <property type="match status" value="1"/>
</dbReference>
<feature type="region of interest" description="Disordered" evidence="1">
    <location>
        <begin position="211"/>
        <end position="245"/>
    </location>
</feature>
<dbReference type="InterPro" id="IPR040458">
    <property type="entry name" value="Vid27"/>
</dbReference>
<feature type="domain" description="Vacuolar import/degradation Vid27 C-terminal" evidence="2">
    <location>
        <begin position="436"/>
        <end position="784"/>
    </location>
</feature>
<accession>A0A4T0FHC5</accession>